<evidence type="ECO:0000313" key="2">
    <source>
        <dbReference type="Proteomes" id="UP000241284"/>
    </source>
</evidence>
<proteinExistence type="predicted"/>
<name>A0A2R6B685_9ARCH</name>
<protein>
    <submittedName>
        <fullName evidence="1">Uncharacterized protein</fullName>
    </submittedName>
</protein>
<evidence type="ECO:0000313" key="1">
    <source>
        <dbReference type="EMBL" id="PSN94160.1"/>
    </source>
</evidence>
<dbReference type="EMBL" id="NEXH01000030">
    <property type="protein sequence ID" value="PSN94160.1"/>
    <property type="molecule type" value="Genomic_DNA"/>
</dbReference>
<sequence>MYMGAPLMGLVDLIVQDRKLAAIATRAIGEYAARVYGYSRRGVEGVERSLSKMLCCMDFLGCAVYGIVMDGSVGLDTRLRLASQYMASLAEHEDEKLPEKAYRQCESTEPTYVVEVAVFLCENGVFDWGNTEALTRIVQHASPSSLEAKQAFLSKLVDELNRNPRLLSFLTKPRYVNPLIETIRFFGLEAWNPRLEGISKAKQNLVFNFMGVKGAEVPLRSVRWGMDSPLTESFL</sequence>
<comment type="caution">
    <text evidence="1">The sequence shown here is derived from an EMBL/GenBank/DDBJ whole genome shotgun (WGS) entry which is preliminary data.</text>
</comment>
<gene>
    <name evidence="1" type="ORF">B9Q06_10170</name>
</gene>
<organism evidence="1 2">
    <name type="scientific">Candidatus Marsarchaeota G2 archaeon ECH_B_2</name>
    <dbReference type="NCBI Taxonomy" id="1978160"/>
    <lineage>
        <taxon>Archaea</taxon>
        <taxon>Candidatus Marsarchaeota</taxon>
        <taxon>Candidatus Marsarchaeota group 2</taxon>
    </lineage>
</organism>
<accession>A0A2R6B685</accession>
<reference evidence="1 2" key="1">
    <citation type="submission" date="2017-04" db="EMBL/GenBank/DDBJ databases">
        <title>Novel microbial lineages endemic to geothermal iron-oxide mats fill important gaps in the evolutionary history of Archaea.</title>
        <authorList>
            <person name="Jay Z.J."/>
            <person name="Beam J.P."/>
            <person name="Dlakic M."/>
            <person name="Rusch D.B."/>
            <person name="Kozubal M.A."/>
            <person name="Inskeep W.P."/>
        </authorList>
    </citation>
    <scope>NUCLEOTIDE SEQUENCE [LARGE SCALE GENOMIC DNA]</scope>
    <source>
        <strain evidence="1">ECH_B_2</strain>
    </source>
</reference>
<dbReference type="Proteomes" id="UP000241284">
    <property type="component" value="Unassembled WGS sequence"/>
</dbReference>
<dbReference type="AlphaFoldDB" id="A0A2R6B685"/>